<dbReference type="EMBL" id="JXXN02004767">
    <property type="protein sequence ID" value="THD20345.1"/>
    <property type="molecule type" value="Genomic_DNA"/>
</dbReference>
<name>A0A4E0QYM8_FASHE</name>
<accession>A0A4E0QYM8</accession>
<evidence type="ECO:0000313" key="2">
    <source>
        <dbReference type="Proteomes" id="UP000230066"/>
    </source>
</evidence>
<evidence type="ECO:0000313" key="1">
    <source>
        <dbReference type="EMBL" id="THD20345.1"/>
    </source>
</evidence>
<dbReference type="AlphaFoldDB" id="A0A4E0QYM8"/>
<dbReference type="Proteomes" id="UP000230066">
    <property type="component" value="Unassembled WGS sequence"/>
</dbReference>
<comment type="caution">
    <text evidence="1">The sequence shown here is derived from an EMBL/GenBank/DDBJ whole genome shotgun (WGS) entry which is preliminary data.</text>
</comment>
<keyword evidence="2" id="KW-1185">Reference proteome</keyword>
<proteinExistence type="predicted"/>
<sequence>MLPEGISFIGGNWDTVLTEIAETCASRCLLDFIQIKQTKIDPFYTLLEEILSFAETSPAPFDHIYEQAPKLFRETLSRKSKYAETVRLIVQSLCFCFSGRCDRLVSLLFIILSDIVGTSRIRNCLPDNWQILWDIMNPINLLVSDTVSAAEVVGHLTRATCFCSNVLRAQRHLLNRSSICRVSLSLTRIASSLAVHYIMAGRPSEFDTALQFLVISEALDFDVFRCCVTFLTSALFESLRSLHLFINSVPIHEKDTVFETHFATLKGKSSLLDIVLHELRRLQQFCGSVTQTVGLPSPQVAPVITFPLIAILLFDRLLALLLVQGGITYDVYPHLWNTLFADSCKSVDNWARFFLSIKIVED</sequence>
<organism evidence="1 2">
    <name type="scientific">Fasciola hepatica</name>
    <name type="common">Liver fluke</name>
    <dbReference type="NCBI Taxonomy" id="6192"/>
    <lineage>
        <taxon>Eukaryota</taxon>
        <taxon>Metazoa</taxon>
        <taxon>Spiralia</taxon>
        <taxon>Lophotrochozoa</taxon>
        <taxon>Platyhelminthes</taxon>
        <taxon>Trematoda</taxon>
        <taxon>Digenea</taxon>
        <taxon>Plagiorchiida</taxon>
        <taxon>Echinostomata</taxon>
        <taxon>Echinostomatoidea</taxon>
        <taxon>Fasciolidae</taxon>
        <taxon>Fasciola</taxon>
    </lineage>
</organism>
<protein>
    <submittedName>
        <fullName evidence="1">Uncharacterized protein</fullName>
    </submittedName>
</protein>
<reference evidence="1" key="1">
    <citation type="submission" date="2019-03" db="EMBL/GenBank/DDBJ databases">
        <title>Improved annotation for the trematode Fasciola hepatica.</title>
        <authorList>
            <person name="Choi Y.-J."/>
            <person name="Martin J."/>
            <person name="Mitreva M."/>
        </authorList>
    </citation>
    <scope>NUCLEOTIDE SEQUENCE [LARGE SCALE GENOMIC DNA]</scope>
</reference>
<gene>
    <name evidence="1" type="ORF">D915_008862</name>
</gene>